<keyword evidence="1" id="KW-0472">Membrane</keyword>
<feature type="transmembrane region" description="Helical" evidence="1">
    <location>
        <begin position="176"/>
        <end position="193"/>
    </location>
</feature>
<evidence type="ECO:0000256" key="2">
    <source>
        <dbReference type="SAM" id="SignalP"/>
    </source>
</evidence>
<dbReference type="AlphaFoldDB" id="A0AAE4ASX4"/>
<feature type="transmembrane region" description="Helical" evidence="1">
    <location>
        <begin position="36"/>
        <end position="56"/>
    </location>
</feature>
<comment type="caution">
    <text evidence="3">The sequence shown here is derived from an EMBL/GenBank/DDBJ whole genome shotgun (WGS) entry which is preliminary data.</text>
</comment>
<evidence type="ECO:0000313" key="3">
    <source>
        <dbReference type="EMBL" id="MDQ0314429.1"/>
    </source>
</evidence>
<feature type="transmembrane region" description="Helical" evidence="1">
    <location>
        <begin position="63"/>
        <end position="82"/>
    </location>
</feature>
<dbReference type="RefSeq" id="WP_306884204.1">
    <property type="nucleotide sequence ID" value="NZ_JAUSUL010000001.1"/>
</dbReference>
<organism evidence="3 4">
    <name type="scientific">Amorphus orientalis</name>
    <dbReference type="NCBI Taxonomy" id="649198"/>
    <lineage>
        <taxon>Bacteria</taxon>
        <taxon>Pseudomonadati</taxon>
        <taxon>Pseudomonadota</taxon>
        <taxon>Alphaproteobacteria</taxon>
        <taxon>Hyphomicrobiales</taxon>
        <taxon>Amorphaceae</taxon>
        <taxon>Amorphus</taxon>
    </lineage>
</organism>
<sequence>MLRAILVLAALSVLSVPVAAHTGATGTSGLAVGFSHPLGGLDHVLAMVAVGLLAVGQGGRWTWALPAAFVGMMVLGGVAGMAGAPMPAVELGIQGSAVVLGLAIAAGNRCPGPLALVLVAGLALFHGHAHGTEMPAAIAAVEYGIGFAVATLLLHGAGLGLGAVPRLLGREFARPAGAVGGLAIAALGLTVLIG</sequence>
<accession>A0AAE4ASX4</accession>
<keyword evidence="1" id="KW-1133">Transmembrane helix</keyword>
<name>A0AAE4ASX4_9HYPH</name>
<dbReference type="PIRSF" id="PIRSF016919">
    <property type="entry name" value="HupE_UreJ"/>
    <property type="match status" value="1"/>
</dbReference>
<gene>
    <name evidence="3" type="ORF">J2S73_000866</name>
</gene>
<dbReference type="EMBL" id="JAUSUL010000001">
    <property type="protein sequence ID" value="MDQ0314429.1"/>
    <property type="molecule type" value="Genomic_DNA"/>
</dbReference>
<feature type="signal peptide" evidence="2">
    <location>
        <begin position="1"/>
        <end position="20"/>
    </location>
</feature>
<feature type="transmembrane region" description="Helical" evidence="1">
    <location>
        <begin position="114"/>
        <end position="131"/>
    </location>
</feature>
<reference evidence="3" key="1">
    <citation type="submission" date="2023-07" db="EMBL/GenBank/DDBJ databases">
        <title>Genomic Encyclopedia of Type Strains, Phase IV (KMG-IV): sequencing the most valuable type-strain genomes for metagenomic binning, comparative biology and taxonomic classification.</title>
        <authorList>
            <person name="Goeker M."/>
        </authorList>
    </citation>
    <scope>NUCLEOTIDE SEQUENCE</scope>
    <source>
        <strain evidence="3">DSM 21202</strain>
    </source>
</reference>
<evidence type="ECO:0000313" key="4">
    <source>
        <dbReference type="Proteomes" id="UP001229244"/>
    </source>
</evidence>
<protein>
    <submittedName>
        <fullName evidence="3">Urease accessory protein</fullName>
    </submittedName>
</protein>
<proteinExistence type="predicted"/>
<evidence type="ECO:0000256" key="1">
    <source>
        <dbReference type="SAM" id="Phobius"/>
    </source>
</evidence>
<keyword evidence="4" id="KW-1185">Reference proteome</keyword>
<dbReference type="Proteomes" id="UP001229244">
    <property type="component" value="Unassembled WGS sequence"/>
</dbReference>
<dbReference type="Pfam" id="PF04955">
    <property type="entry name" value="HupE_UreJ"/>
    <property type="match status" value="1"/>
</dbReference>
<feature type="transmembrane region" description="Helical" evidence="1">
    <location>
        <begin position="143"/>
        <end position="164"/>
    </location>
</feature>
<dbReference type="InterPro" id="IPR007038">
    <property type="entry name" value="HupE_UreJ"/>
</dbReference>
<keyword evidence="2" id="KW-0732">Signal</keyword>
<keyword evidence="1" id="KW-0812">Transmembrane</keyword>
<feature type="chain" id="PRO_5042197852" evidence="2">
    <location>
        <begin position="21"/>
        <end position="194"/>
    </location>
</feature>